<feature type="compositionally biased region" description="Pro residues" evidence="1">
    <location>
        <begin position="204"/>
        <end position="234"/>
    </location>
</feature>
<accession>A0ABU2MYC4</accession>
<keyword evidence="2" id="KW-0812">Transmembrane</keyword>
<evidence type="ECO:0000313" key="4">
    <source>
        <dbReference type="Proteomes" id="UP001183246"/>
    </source>
</evidence>
<feature type="transmembrane region" description="Helical" evidence="2">
    <location>
        <begin position="36"/>
        <end position="58"/>
    </location>
</feature>
<organism evidence="3 4">
    <name type="scientific">Streptomyces litchfieldiae</name>
    <dbReference type="NCBI Taxonomy" id="3075543"/>
    <lineage>
        <taxon>Bacteria</taxon>
        <taxon>Bacillati</taxon>
        <taxon>Actinomycetota</taxon>
        <taxon>Actinomycetes</taxon>
        <taxon>Kitasatosporales</taxon>
        <taxon>Streptomycetaceae</taxon>
        <taxon>Streptomyces</taxon>
    </lineage>
</organism>
<dbReference type="EMBL" id="JAVREL010000021">
    <property type="protein sequence ID" value="MDT0346525.1"/>
    <property type="molecule type" value="Genomic_DNA"/>
</dbReference>
<evidence type="ECO:0000313" key="3">
    <source>
        <dbReference type="EMBL" id="MDT0346525.1"/>
    </source>
</evidence>
<name>A0ABU2MYC4_9ACTN</name>
<reference evidence="4" key="1">
    <citation type="submission" date="2023-07" db="EMBL/GenBank/DDBJ databases">
        <title>30 novel species of actinomycetes from the DSMZ collection.</title>
        <authorList>
            <person name="Nouioui I."/>
        </authorList>
    </citation>
    <scope>NUCLEOTIDE SEQUENCE [LARGE SCALE GENOMIC DNA]</scope>
    <source>
        <strain evidence="4">DSM 44938</strain>
    </source>
</reference>
<evidence type="ECO:0000256" key="1">
    <source>
        <dbReference type="SAM" id="MobiDB-lite"/>
    </source>
</evidence>
<gene>
    <name evidence="3" type="ORF">RM590_28665</name>
</gene>
<keyword evidence="2" id="KW-1133">Transmembrane helix</keyword>
<proteinExistence type="predicted"/>
<feature type="compositionally biased region" description="Basic and acidic residues" evidence="1">
    <location>
        <begin position="182"/>
        <end position="191"/>
    </location>
</feature>
<sequence>MIRRVRRSRGPFTQVRLARLAALVPARSSTAARTPFVLLLVVLLGAGMLGLLFLNASLNQGSFELSELRSETRELTDEQQELQAEVDAYAAPDALAERARELGLVPGGPPAFISPDGSVLGDTEPAPEPTQETREPEGGDDAEAPRDPIAPQLGEGSSGPPRAGDTPPAPSGTPTEPSGTAHEPERGDQHGQHGQSERGGTGPATPPATPLRPPPATGPARPVPAPPSVPGEAS</sequence>
<dbReference type="Proteomes" id="UP001183246">
    <property type="component" value="Unassembled WGS sequence"/>
</dbReference>
<protein>
    <submittedName>
        <fullName evidence="3">Septum formation initiator family protein</fullName>
    </submittedName>
</protein>
<feature type="region of interest" description="Disordered" evidence="1">
    <location>
        <begin position="105"/>
        <end position="234"/>
    </location>
</feature>
<evidence type="ECO:0000256" key="2">
    <source>
        <dbReference type="SAM" id="Phobius"/>
    </source>
</evidence>
<keyword evidence="2" id="KW-0472">Membrane</keyword>
<keyword evidence="4" id="KW-1185">Reference proteome</keyword>
<dbReference type="RefSeq" id="WP_311707646.1">
    <property type="nucleotide sequence ID" value="NZ_JAVREL010000021.1"/>
</dbReference>
<comment type="caution">
    <text evidence="3">The sequence shown here is derived from an EMBL/GenBank/DDBJ whole genome shotgun (WGS) entry which is preliminary data.</text>
</comment>